<gene>
    <name evidence="2" type="ORF">SCH01S_28_00550</name>
</gene>
<dbReference type="AlphaFoldDB" id="A0A0E9MP35"/>
<reference evidence="2 3" key="1">
    <citation type="submission" date="2015-04" db="EMBL/GenBank/DDBJ databases">
        <title>Whole genome shotgun sequence of Sphingomonas changbaiensis NBRC 104936.</title>
        <authorList>
            <person name="Katano-Makiyama Y."/>
            <person name="Hosoyama A."/>
            <person name="Hashimoto M."/>
            <person name="Noguchi M."/>
            <person name="Tsuchikane K."/>
            <person name="Ohji S."/>
            <person name="Yamazoe A."/>
            <person name="Ichikawa N."/>
            <person name="Kimura A."/>
            <person name="Fujita N."/>
        </authorList>
    </citation>
    <scope>NUCLEOTIDE SEQUENCE [LARGE SCALE GENOMIC DNA]</scope>
    <source>
        <strain evidence="2 3">NBRC 104936</strain>
    </source>
</reference>
<dbReference type="RefSeq" id="WP_046348028.1">
    <property type="nucleotide sequence ID" value="NZ_BBWU01000028.1"/>
</dbReference>
<evidence type="ECO:0000313" key="3">
    <source>
        <dbReference type="Proteomes" id="UP000033202"/>
    </source>
</evidence>
<comment type="caution">
    <text evidence="2">The sequence shown here is derived from an EMBL/GenBank/DDBJ whole genome shotgun (WGS) entry which is preliminary data.</text>
</comment>
<feature type="domain" description="Putative zinc-finger" evidence="1">
    <location>
        <begin position="13"/>
        <end position="38"/>
    </location>
</feature>
<name>A0A0E9MP35_9SPHN</name>
<dbReference type="Gene3D" id="1.10.10.1320">
    <property type="entry name" value="Anti-sigma factor, zinc-finger domain"/>
    <property type="match status" value="1"/>
</dbReference>
<dbReference type="Pfam" id="PF13490">
    <property type="entry name" value="zf-HC2"/>
    <property type="match status" value="1"/>
</dbReference>
<evidence type="ECO:0000259" key="1">
    <source>
        <dbReference type="Pfam" id="PF13490"/>
    </source>
</evidence>
<dbReference type="STRING" id="1219043.SCH01S_28_00550"/>
<evidence type="ECO:0000313" key="2">
    <source>
        <dbReference type="EMBL" id="GAO39196.1"/>
    </source>
</evidence>
<dbReference type="InterPro" id="IPR027383">
    <property type="entry name" value="Znf_put"/>
</dbReference>
<organism evidence="2 3">
    <name type="scientific">Sphingomonas changbaiensis NBRC 104936</name>
    <dbReference type="NCBI Taxonomy" id="1219043"/>
    <lineage>
        <taxon>Bacteria</taxon>
        <taxon>Pseudomonadati</taxon>
        <taxon>Pseudomonadota</taxon>
        <taxon>Alphaproteobacteria</taxon>
        <taxon>Sphingomonadales</taxon>
        <taxon>Sphingomonadaceae</taxon>
        <taxon>Sphingomonas</taxon>
    </lineage>
</organism>
<protein>
    <recommendedName>
        <fullName evidence="1">Putative zinc-finger domain-containing protein</fullName>
    </recommendedName>
</protein>
<keyword evidence="3" id="KW-1185">Reference proteome</keyword>
<proteinExistence type="predicted"/>
<dbReference type="InterPro" id="IPR041916">
    <property type="entry name" value="Anti_sigma_zinc_sf"/>
</dbReference>
<dbReference type="Proteomes" id="UP000033202">
    <property type="component" value="Unassembled WGS sequence"/>
</dbReference>
<accession>A0A0E9MP35</accession>
<dbReference type="OrthoDB" id="7549755at2"/>
<dbReference type="EMBL" id="BBWU01000028">
    <property type="protein sequence ID" value="GAO39196.1"/>
    <property type="molecule type" value="Genomic_DNA"/>
</dbReference>
<sequence>MTACIDREMAVQSLADGELDSMNALELEAHLQDCPGCAATLARLRAVRAKLVNAEPRYRAPEALRARIEAMIGPEAEGEPARPARTLPWFGGGAIGALAASMALLFAAPQLTSTALQDQLIAGHIRSLQASHLVDVATSDRHVVKPWFNGRVDFAPPVAELAPQGFPLVGGRLDYLDGRPVAALVYRRRLHSINLFVRPAPALASPVAATTHRDGYSLTRWVAGGLEYWAVSDIDSGDLQAFRTAFRKASGT</sequence>